<dbReference type="Gene3D" id="6.10.250.980">
    <property type="match status" value="1"/>
</dbReference>
<dbReference type="SMART" id="SM00511">
    <property type="entry name" value="ORANGE"/>
    <property type="match status" value="1"/>
</dbReference>
<comment type="caution">
    <text evidence="2">The sequence shown here is derived from an EMBL/GenBank/DDBJ whole genome shotgun (WGS) entry which is preliminary data.</text>
</comment>
<evidence type="ECO:0000313" key="3">
    <source>
        <dbReference type="Proteomes" id="UP000192247"/>
    </source>
</evidence>
<dbReference type="PROSITE" id="PS51054">
    <property type="entry name" value="ORANGE"/>
    <property type="match status" value="1"/>
</dbReference>
<sequence>MAVCHLKSVQRQMRSSPKPPQESTTKYRDGYTECANEVSRFVNNVQVLQPDVKQKLIVTCQRASTHSTRAPELRPARPWATLLHCPLPASSTSRALFLRCFPEIDLHPPYPTHLTHPCRPRPTDPLLLFPLSRPLSPLRLR</sequence>
<protein>
    <submittedName>
        <fullName evidence="2">Hairy enhancer of split 5-like</fullName>
    </submittedName>
</protein>
<dbReference type="Proteomes" id="UP000192247">
    <property type="component" value="Unassembled WGS sequence"/>
</dbReference>
<dbReference type="GO" id="GO:0006355">
    <property type="term" value="P:regulation of DNA-templated transcription"/>
    <property type="evidence" value="ECO:0007669"/>
    <property type="project" value="InterPro"/>
</dbReference>
<dbReference type="OrthoDB" id="6085656at2759"/>
<keyword evidence="3" id="KW-1185">Reference proteome</keyword>
<gene>
    <name evidence="2" type="ORF">BIW11_04891</name>
</gene>
<organism evidence="2 3">
    <name type="scientific">Tropilaelaps mercedesae</name>
    <dbReference type="NCBI Taxonomy" id="418985"/>
    <lineage>
        <taxon>Eukaryota</taxon>
        <taxon>Metazoa</taxon>
        <taxon>Ecdysozoa</taxon>
        <taxon>Arthropoda</taxon>
        <taxon>Chelicerata</taxon>
        <taxon>Arachnida</taxon>
        <taxon>Acari</taxon>
        <taxon>Parasitiformes</taxon>
        <taxon>Mesostigmata</taxon>
        <taxon>Gamasina</taxon>
        <taxon>Dermanyssoidea</taxon>
        <taxon>Laelapidae</taxon>
        <taxon>Tropilaelaps</taxon>
    </lineage>
</organism>
<dbReference type="InterPro" id="IPR003650">
    <property type="entry name" value="Orange_dom"/>
</dbReference>
<name>A0A1V9X011_9ACAR</name>
<dbReference type="AlphaFoldDB" id="A0A1V9X011"/>
<evidence type="ECO:0000259" key="1">
    <source>
        <dbReference type="PROSITE" id="PS51054"/>
    </source>
</evidence>
<dbReference type="SUPFAM" id="SSF158457">
    <property type="entry name" value="Orange domain-like"/>
    <property type="match status" value="1"/>
</dbReference>
<reference evidence="2 3" key="1">
    <citation type="journal article" date="2017" name="Gigascience">
        <title>Draft genome of the honey bee ectoparasitic mite, Tropilaelaps mercedesae, is shaped by the parasitic life history.</title>
        <authorList>
            <person name="Dong X."/>
            <person name="Armstrong S.D."/>
            <person name="Xia D."/>
            <person name="Makepeace B.L."/>
            <person name="Darby A.C."/>
            <person name="Kadowaki T."/>
        </authorList>
    </citation>
    <scope>NUCLEOTIDE SEQUENCE [LARGE SCALE GENOMIC DNA]</scope>
    <source>
        <strain evidence="2">Wuxi-XJTLU</strain>
    </source>
</reference>
<dbReference type="GO" id="GO:0003677">
    <property type="term" value="F:DNA binding"/>
    <property type="evidence" value="ECO:0007669"/>
    <property type="project" value="InterPro"/>
</dbReference>
<dbReference type="Pfam" id="PF07527">
    <property type="entry name" value="Hairy_orange"/>
    <property type="match status" value="1"/>
</dbReference>
<accession>A0A1V9X011</accession>
<dbReference type="EMBL" id="MNPL01030669">
    <property type="protein sequence ID" value="OQR66905.1"/>
    <property type="molecule type" value="Genomic_DNA"/>
</dbReference>
<evidence type="ECO:0000313" key="2">
    <source>
        <dbReference type="EMBL" id="OQR66905.1"/>
    </source>
</evidence>
<dbReference type="InParanoid" id="A0A1V9X011"/>
<feature type="domain" description="Orange" evidence="1">
    <location>
        <begin position="27"/>
        <end position="67"/>
    </location>
</feature>
<proteinExistence type="predicted"/>